<proteinExistence type="predicted"/>
<organism evidence="1 2">
    <name type="scientific">Litomosoides sigmodontis</name>
    <name type="common">Filarial nematode worm</name>
    <dbReference type="NCBI Taxonomy" id="42156"/>
    <lineage>
        <taxon>Eukaryota</taxon>
        <taxon>Metazoa</taxon>
        <taxon>Ecdysozoa</taxon>
        <taxon>Nematoda</taxon>
        <taxon>Chromadorea</taxon>
        <taxon>Rhabditida</taxon>
        <taxon>Spirurina</taxon>
        <taxon>Spiruromorpha</taxon>
        <taxon>Filarioidea</taxon>
        <taxon>Onchocercidae</taxon>
        <taxon>Litomosoides</taxon>
    </lineage>
</organism>
<protein>
    <submittedName>
        <fullName evidence="1">Uncharacterized protein</fullName>
    </submittedName>
</protein>
<dbReference type="EMBL" id="UYRX01000014">
    <property type="protein sequence ID" value="VDK68823.1"/>
    <property type="molecule type" value="Genomic_DNA"/>
</dbReference>
<accession>A0A3P6SGS2</accession>
<gene>
    <name evidence="1" type="ORF">NLS_LOCUS558</name>
</gene>
<sequence length="73" mass="8419">MKAIQLYFPPQSSSARVVQNRTGAICRHFAEAYAFAKLNVCLMFRIRVEMHRRGSEFPSGFALSLKRRLSLEK</sequence>
<dbReference type="AlphaFoldDB" id="A0A3P6SGS2"/>
<evidence type="ECO:0000313" key="1">
    <source>
        <dbReference type="EMBL" id="VDK68823.1"/>
    </source>
</evidence>
<evidence type="ECO:0000313" key="2">
    <source>
        <dbReference type="Proteomes" id="UP000277928"/>
    </source>
</evidence>
<reference evidence="1 2" key="1">
    <citation type="submission" date="2018-08" db="EMBL/GenBank/DDBJ databases">
        <authorList>
            <person name="Laetsch R D."/>
            <person name="Stevens L."/>
            <person name="Kumar S."/>
            <person name="Blaxter L. M."/>
        </authorList>
    </citation>
    <scope>NUCLEOTIDE SEQUENCE [LARGE SCALE GENOMIC DNA]</scope>
</reference>
<dbReference type="Proteomes" id="UP000277928">
    <property type="component" value="Unassembled WGS sequence"/>
</dbReference>
<keyword evidence="2" id="KW-1185">Reference proteome</keyword>
<name>A0A3P6SGS2_LITSI</name>